<evidence type="ECO:0000313" key="3">
    <source>
        <dbReference type="Proteomes" id="UP000737018"/>
    </source>
</evidence>
<keyword evidence="3" id="KW-1185">Reference proteome</keyword>
<feature type="chain" id="PRO_5035255321" evidence="1">
    <location>
        <begin position="24"/>
        <end position="73"/>
    </location>
</feature>
<protein>
    <submittedName>
        <fullName evidence="2">Uncharacterized protein</fullName>
    </submittedName>
</protein>
<proteinExistence type="predicted"/>
<dbReference type="EMBL" id="JRKL02000264">
    <property type="protein sequence ID" value="KAF3973240.1"/>
    <property type="molecule type" value="Genomic_DNA"/>
</dbReference>
<evidence type="ECO:0000313" key="2">
    <source>
        <dbReference type="EMBL" id="KAF3973240.1"/>
    </source>
</evidence>
<name>A0A8J4VWB1_9ROSI</name>
<evidence type="ECO:0000256" key="1">
    <source>
        <dbReference type="SAM" id="SignalP"/>
    </source>
</evidence>
<gene>
    <name evidence="2" type="ORF">CMV_003324</name>
</gene>
<sequence>MASFSCLGLWVFVPLCSLSVTFTGQSSVNSGLIGLVENSTWDVANPVVVLNPSVRLRKISFSFWQNTMAERHS</sequence>
<comment type="caution">
    <text evidence="2">The sequence shown here is derived from an EMBL/GenBank/DDBJ whole genome shotgun (WGS) entry which is preliminary data.</text>
</comment>
<dbReference type="AlphaFoldDB" id="A0A8J4VWB1"/>
<accession>A0A8J4VWB1</accession>
<organism evidence="2 3">
    <name type="scientific">Castanea mollissima</name>
    <name type="common">Chinese chestnut</name>
    <dbReference type="NCBI Taxonomy" id="60419"/>
    <lineage>
        <taxon>Eukaryota</taxon>
        <taxon>Viridiplantae</taxon>
        <taxon>Streptophyta</taxon>
        <taxon>Embryophyta</taxon>
        <taxon>Tracheophyta</taxon>
        <taxon>Spermatophyta</taxon>
        <taxon>Magnoliopsida</taxon>
        <taxon>eudicotyledons</taxon>
        <taxon>Gunneridae</taxon>
        <taxon>Pentapetalae</taxon>
        <taxon>rosids</taxon>
        <taxon>fabids</taxon>
        <taxon>Fagales</taxon>
        <taxon>Fagaceae</taxon>
        <taxon>Castanea</taxon>
    </lineage>
</organism>
<reference evidence="2" key="1">
    <citation type="submission" date="2020-03" db="EMBL/GenBank/DDBJ databases">
        <title>Castanea mollissima Vanexum genome sequencing.</title>
        <authorList>
            <person name="Staton M."/>
        </authorList>
    </citation>
    <scope>NUCLEOTIDE SEQUENCE</scope>
    <source>
        <tissue evidence="2">Leaf</tissue>
    </source>
</reference>
<keyword evidence="1" id="KW-0732">Signal</keyword>
<dbReference type="Proteomes" id="UP000737018">
    <property type="component" value="Unassembled WGS sequence"/>
</dbReference>
<feature type="signal peptide" evidence="1">
    <location>
        <begin position="1"/>
        <end position="23"/>
    </location>
</feature>